<dbReference type="PANTHER" id="PTHR39555:SF1">
    <property type="entry name" value="TYPE IV PILUS INNER MEMBRANE COMPONENT PILO"/>
    <property type="match status" value="1"/>
</dbReference>
<dbReference type="InterPro" id="IPR014717">
    <property type="entry name" value="Transl_elong_EF1B/ribsomal_bS6"/>
</dbReference>
<name>A0A0F6W632_9BACT</name>
<proteinExistence type="predicted"/>
<dbReference type="KEGG" id="samy:DB32_005510"/>
<keyword evidence="3" id="KW-1185">Reference proteome</keyword>
<dbReference type="GO" id="GO:0043107">
    <property type="term" value="P:type IV pilus-dependent motility"/>
    <property type="evidence" value="ECO:0007669"/>
    <property type="project" value="InterPro"/>
</dbReference>
<dbReference type="Proteomes" id="UP000034883">
    <property type="component" value="Chromosome"/>
</dbReference>
<dbReference type="Gene3D" id="3.30.70.60">
    <property type="match status" value="1"/>
</dbReference>
<reference evidence="2 3" key="1">
    <citation type="submission" date="2015-03" db="EMBL/GenBank/DDBJ databases">
        <title>Genome assembly of Sandaracinus amylolyticus DSM 53668.</title>
        <authorList>
            <person name="Sharma G."/>
            <person name="Subramanian S."/>
        </authorList>
    </citation>
    <scope>NUCLEOTIDE SEQUENCE [LARGE SCALE GENOMIC DNA]</scope>
    <source>
        <strain evidence="2 3">DSM 53668</strain>
    </source>
</reference>
<evidence type="ECO:0000256" key="1">
    <source>
        <dbReference type="SAM" id="Coils"/>
    </source>
</evidence>
<accession>A0A0F6W632</accession>
<keyword evidence="1" id="KW-0175">Coiled coil</keyword>
<organism evidence="2 3">
    <name type="scientific">Sandaracinus amylolyticus</name>
    <dbReference type="NCBI Taxonomy" id="927083"/>
    <lineage>
        <taxon>Bacteria</taxon>
        <taxon>Pseudomonadati</taxon>
        <taxon>Myxococcota</taxon>
        <taxon>Polyangia</taxon>
        <taxon>Polyangiales</taxon>
        <taxon>Sandaracinaceae</taxon>
        <taxon>Sandaracinus</taxon>
    </lineage>
</organism>
<dbReference type="GO" id="GO:0043683">
    <property type="term" value="P:type IV pilus assembly"/>
    <property type="evidence" value="ECO:0007669"/>
    <property type="project" value="InterPro"/>
</dbReference>
<feature type="coiled-coil region" evidence="1">
    <location>
        <begin position="29"/>
        <end position="59"/>
    </location>
</feature>
<dbReference type="STRING" id="927083.DB32_005510"/>
<sequence>MKVMLAVFIVAILGAIYYFALHTPMEEAIANEQGRFGQLQNDMREAEERQREFIRLREEVASREGLDRANMRVLPEQAEIAAFLQDLNRLAETSGLQMRLVEPRPEEPDTHYVRLPVALRVRGRYHQLARFFYNVSRLERAISMENIELSDPTVSGEDVVLDVGVLATTYRRPTEPAAAPEGAASAPQGG</sequence>
<protein>
    <submittedName>
        <fullName evidence="2">Type IV pilus biogenesis protein PilO</fullName>
    </submittedName>
</protein>
<dbReference type="InterPro" id="IPR007445">
    <property type="entry name" value="PilO"/>
</dbReference>
<evidence type="ECO:0000313" key="3">
    <source>
        <dbReference type="Proteomes" id="UP000034883"/>
    </source>
</evidence>
<dbReference type="PANTHER" id="PTHR39555">
    <property type="entry name" value="FIMBRIAL ASSEMBLY PROTEIN PILO-LIKE PROTEIN-RELATED"/>
    <property type="match status" value="1"/>
</dbReference>
<evidence type="ECO:0000313" key="2">
    <source>
        <dbReference type="EMBL" id="AKF08361.1"/>
    </source>
</evidence>
<gene>
    <name evidence="2" type="ORF">DB32_005510</name>
</gene>
<dbReference type="Pfam" id="PF04350">
    <property type="entry name" value="PilO"/>
    <property type="match status" value="1"/>
</dbReference>
<dbReference type="EMBL" id="CP011125">
    <property type="protein sequence ID" value="AKF08361.1"/>
    <property type="molecule type" value="Genomic_DNA"/>
</dbReference>
<dbReference type="AlphaFoldDB" id="A0A0F6W632"/>